<reference evidence="1" key="2">
    <citation type="journal article" date="2015" name="Fish Shellfish Immunol.">
        <title>Early steps in the European eel (Anguilla anguilla)-Vibrio vulnificus interaction in the gills: Role of the RtxA13 toxin.</title>
        <authorList>
            <person name="Callol A."/>
            <person name="Pajuelo D."/>
            <person name="Ebbesson L."/>
            <person name="Teles M."/>
            <person name="MacKenzie S."/>
            <person name="Amaro C."/>
        </authorList>
    </citation>
    <scope>NUCLEOTIDE SEQUENCE</scope>
</reference>
<evidence type="ECO:0000313" key="1">
    <source>
        <dbReference type="EMBL" id="JAH11274.1"/>
    </source>
</evidence>
<reference evidence="1" key="1">
    <citation type="submission" date="2014-11" db="EMBL/GenBank/DDBJ databases">
        <authorList>
            <person name="Amaro Gonzalez C."/>
        </authorList>
    </citation>
    <scope>NUCLEOTIDE SEQUENCE</scope>
</reference>
<organism evidence="1">
    <name type="scientific">Anguilla anguilla</name>
    <name type="common">European freshwater eel</name>
    <name type="synonym">Muraena anguilla</name>
    <dbReference type="NCBI Taxonomy" id="7936"/>
    <lineage>
        <taxon>Eukaryota</taxon>
        <taxon>Metazoa</taxon>
        <taxon>Chordata</taxon>
        <taxon>Craniata</taxon>
        <taxon>Vertebrata</taxon>
        <taxon>Euteleostomi</taxon>
        <taxon>Actinopterygii</taxon>
        <taxon>Neopterygii</taxon>
        <taxon>Teleostei</taxon>
        <taxon>Anguilliformes</taxon>
        <taxon>Anguillidae</taxon>
        <taxon>Anguilla</taxon>
    </lineage>
</organism>
<proteinExistence type="predicted"/>
<accession>A0A0E9Q3H9</accession>
<protein>
    <submittedName>
        <fullName evidence="1">Uncharacterized protein</fullName>
    </submittedName>
</protein>
<dbReference type="EMBL" id="GBXM01097303">
    <property type="protein sequence ID" value="JAH11274.1"/>
    <property type="molecule type" value="Transcribed_RNA"/>
</dbReference>
<dbReference type="AlphaFoldDB" id="A0A0E9Q3H9"/>
<name>A0A0E9Q3H9_ANGAN</name>
<sequence length="46" mass="5157">MLGREAGIIDHLKLHPEVHVKPFKAKLQINCLNGLSGKRRLPTAQQ</sequence>